<organism evidence="5 6">
    <name type="scientific">candidate division WS5 bacterium</name>
    <dbReference type="NCBI Taxonomy" id="2093353"/>
    <lineage>
        <taxon>Bacteria</taxon>
        <taxon>candidate division WS5</taxon>
    </lineage>
</organism>
<dbReference type="InterPro" id="IPR016071">
    <property type="entry name" value="Staphylococal_nuclease_OB-fold"/>
</dbReference>
<keyword evidence="2" id="KW-0255">Endonuclease</keyword>
<accession>A0A419DF02</accession>
<dbReference type="SMART" id="SM00318">
    <property type="entry name" value="SNc"/>
    <property type="match status" value="1"/>
</dbReference>
<dbReference type="GO" id="GO:0016787">
    <property type="term" value="F:hydrolase activity"/>
    <property type="evidence" value="ECO:0007669"/>
    <property type="project" value="UniProtKB-KW"/>
</dbReference>
<gene>
    <name evidence="5" type="ORF">C4544_02005</name>
</gene>
<dbReference type="InterPro" id="IPR035437">
    <property type="entry name" value="SNase_OB-fold_sf"/>
</dbReference>
<dbReference type="Pfam" id="PF00565">
    <property type="entry name" value="SNase"/>
    <property type="match status" value="1"/>
</dbReference>
<name>A0A419DF02_9BACT</name>
<keyword evidence="1" id="KW-0540">Nuclease</keyword>
<dbReference type="Proteomes" id="UP000285655">
    <property type="component" value="Unassembled WGS sequence"/>
</dbReference>
<dbReference type="GO" id="GO:0004519">
    <property type="term" value="F:endonuclease activity"/>
    <property type="evidence" value="ECO:0007669"/>
    <property type="project" value="UniProtKB-KW"/>
</dbReference>
<reference evidence="5 6" key="1">
    <citation type="journal article" date="2017" name="ISME J.">
        <title>Energy and carbon metabolisms in a deep terrestrial subsurface fluid microbial community.</title>
        <authorList>
            <person name="Momper L."/>
            <person name="Jungbluth S.P."/>
            <person name="Lee M.D."/>
            <person name="Amend J.P."/>
        </authorList>
    </citation>
    <scope>NUCLEOTIDE SEQUENCE [LARGE SCALE GENOMIC DNA]</scope>
    <source>
        <strain evidence="5">SURF_29</strain>
    </source>
</reference>
<evidence type="ECO:0000256" key="1">
    <source>
        <dbReference type="ARBA" id="ARBA00022722"/>
    </source>
</evidence>
<protein>
    <recommendedName>
        <fullName evidence="4">TNase-like domain-containing protein</fullName>
    </recommendedName>
</protein>
<proteinExistence type="predicted"/>
<evidence type="ECO:0000313" key="5">
    <source>
        <dbReference type="EMBL" id="RJO61703.1"/>
    </source>
</evidence>
<dbReference type="PANTHER" id="PTHR12302">
    <property type="entry name" value="EBNA2 BINDING PROTEIN P100"/>
    <property type="match status" value="1"/>
</dbReference>
<dbReference type="EMBL" id="QZJW01000013">
    <property type="protein sequence ID" value="RJO61703.1"/>
    <property type="molecule type" value="Genomic_DNA"/>
</dbReference>
<dbReference type="PROSITE" id="PS50830">
    <property type="entry name" value="TNASE_3"/>
    <property type="match status" value="1"/>
</dbReference>
<comment type="caution">
    <text evidence="5">The sequence shown here is derived from an EMBL/GenBank/DDBJ whole genome shotgun (WGS) entry which is preliminary data.</text>
</comment>
<feature type="domain" description="TNase-like" evidence="4">
    <location>
        <begin position="9"/>
        <end position="90"/>
    </location>
</feature>
<dbReference type="Gene3D" id="2.40.50.90">
    <property type="match status" value="1"/>
</dbReference>
<evidence type="ECO:0000256" key="2">
    <source>
        <dbReference type="ARBA" id="ARBA00022759"/>
    </source>
</evidence>
<keyword evidence="3" id="KW-0378">Hydrolase</keyword>
<evidence type="ECO:0000256" key="3">
    <source>
        <dbReference type="ARBA" id="ARBA00022801"/>
    </source>
</evidence>
<dbReference type="SUPFAM" id="SSF50199">
    <property type="entry name" value="Staphylococcal nuclease"/>
    <property type="match status" value="1"/>
</dbReference>
<evidence type="ECO:0000313" key="6">
    <source>
        <dbReference type="Proteomes" id="UP000285655"/>
    </source>
</evidence>
<dbReference type="AlphaFoldDB" id="A0A419DF02"/>
<sequence length="109" mass="12600">MIHYLQFPESKKYLADMVLNKTVEIKGYGTDQYNRQLAVVFVDGKNVNLELLKVGLAEVYRGKHPRGLEIEPYEKAETEAKNAMKGIWSLCKAMQISPKDWRKSSKHKE</sequence>
<evidence type="ECO:0000259" key="4">
    <source>
        <dbReference type="PROSITE" id="PS50830"/>
    </source>
</evidence>
<dbReference type="PANTHER" id="PTHR12302:SF3">
    <property type="entry name" value="SERINE_THREONINE-PROTEIN KINASE 31"/>
    <property type="match status" value="1"/>
</dbReference>